<name>A0A8J6MZ73_9DELT</name>
<dbReference type="Gene3D" id="1.10.1060.10">
    <property type="entry name" value="Alpha-helical ferredoxin"/>
    <property type="match status" value="1"/>
</dbReference>
<dbReference type="PANTHER" id="PTHR43255:SF1">
    <property type="entry name" value="IRON-SULFUR-BINDING OXIDOREDUCTASE FADF-RELATED"/>
    <property type="match status" value="1"/>
</dbReference>
<dbReference type="GO" id="GO:0005886">
    <property type="term" value="C:plasma membrane"/>
    <property type="evidence" value="ECO:0007669"/>
    <property type="project" value="TreeGrafter"/>
</dbReference>
<evidence type="ECO:0000256" key="2">
    <source>
        <dbReference type="ARBA" id="ARBA00022723"/>
    </source>
</evidence>
<protein>
    <submittedName>
        <fullName evidence="7">(Fe-S)-binding protein</fullName>
    </submittedName>
</protein>
<evidence type="ECO:0000256" key="5">
    <source>
        <dbReference type="ARBA" id="ARBA00023014"/>
    </source>
</evidence>
<evidence type="ECO:0000256" key="4">
    <source>
        <dbReference type="ARBA" id="ARBA00023004"/>
    </source>
</evidence>
<dbReference type="InterPro" id="IPR017896">
    <property type="entry name" value="4Fe4S_Fe-S-bd"/>
</dbReference>
<comment type="caution">
    <text evidence="7">The sequence shown here is derived from an EMBL/GenBank/DDBJ whole genome shotgun (WGS) entry which is preliminary data.</text>
</comment>
<organism evidence="7 8">
    <name type="scientific">Candidatus Desulfacyla euxinica</name>
    <dbReference type="NCBI Taxonomy" id="2841693"/>
    <lineage>
        <taxon>Bacteria</taxon>
        <taxon>Deltaproteobacteria</taxon>
        <taxon>Candidatus Desulfacyla</taxon>
    </lineage>
</organism>
<dbReference type="SUPFAM" id="SSF46548">
    <property type="entry name" value="alpha-helical ferredoxin"/>
    <property type="match status" value="1"/>
</dbReference>
<dbReference type="InterPro" id="IPR017900">
    <property type="entry name" value="4Fe4S_Fe_S_CS"/>
</dbReference>
<reference evidence="7 8" key="1">
    <citation type="submission" date="2020-08" db="EMBL/GenBank/DDBJ databases">
        <title>Bridging the membrane lipid divide: bacteria of the FCB group superphylum have the potential to synthesize archaeal ether lipids.</title>
        <authorList>
            <person name="Villanueva L."/>
            <person name="Von Meijenfeldt F.A.B."/>
            <person name="Westbye A.B."/>
            <person name="Yadav S."/>
            <person name="Hopmans E.C."/>
            <person name="Dutilh B.E."/>
            <person name="Sinninghe Damste J.S."/>
        </authorList>
    </citation>
    <scope>NUCLEOTIDE SEQUENCE [LARGE SCALE GENOMIC DNA]</scope>
    <source>
        <strain evidence="7">NIOZ-UU27</strain>
    </source>
</reference>
<dbReference type="GO" id="GO:0046872">
    <property type="term" value="F:metal ion binding"/>
    <property type="evidence" value="ECO:0007669"/>
    <property type="project" value="UniProtKB-KW"/>
</dbReference>
<sequence>MEVVAPLKEASEMIRDAGGEAFKLCFQCGLCTVSCPWNNVRTLTPHKMICQAKFGLADIDDEGWWLCSTCNMCVSRCPRGVSITDIMRSVRVIVLEYQYSMAQSSLRNAMGSLSGNGNPWGEEQEKRSAWALDMNIRTFTQDMDLLYFPCCVPAYDPRLRSIARATSNILQNTGASFGILGAKENCCGESICKAGNNDLFETLAKGNINAFNENGVKEIVVSSPHCYTTFKDEYPGLGGKYEVIHFTQYLAKLVDEGKLQFHRKYNKKVVYHDPCYLGRHNGIYDEPREVLRNIPGLELMDEVDARENSLCCGGGGGRIWMETKKGERFSDILVDQAISLGAEVLATACPYCLLNFRDSVLNADKEISLEVKDISEIVQEML</sequence>
<accession>A0A8J6MZ73</accession>
<keyword evidence="1" id="KW-0004">4Fe-4S</keyword>
<keyword evidence="4" id="KW-0408">Iron</keyword>
<evidence type="ECO:0000313" key="7">
    <source>
        <dbReference type="EMBL" id="MBC8177265.1"/>
    </source>
</evidence>
<keyword evidence="5" id="KW-0411">Iron-sulfur</keyword>
<evidence type="ECO:0000259" key="6">
    <source>
        <dbReference type="PROSITE" id="PS51379"/>
    </source>
</evidence>
<feature type="domain" description="4Fe-4S ferredoxin-type" evidence="6">
    <location>
        <begin position="11"/>
        <end position="46"/>
    </location>
</feature>
<dbReference type="AlphaFoldDB" id="A0A8J6MZ73"/>
<dbReference type="Pfam" id="PF02754">
    <property type="entry name" value="CCG"/>
    <property type="match status" value="2"/>
</dbReference>
<gene>
    <name evidence="7" type="ORF">H8E19_07645</name>
</gene>
<dbReference type="PROSITE" id="PS51379">
    <property type="entry name" value="4FE4S_FER_2"/>
    <property type="match status" value="1"/>
</dbReference>
<dbReference type="InterPro" id="IPR004017">
    <property type="entry name" value="Cys_rich_dom"/>
</dbReference>
<dbReference type="PANTHER" id="PTHR43255">
    <property type="entry name" value="IRON-SULFUR-BINDING OXIDOREDUCTASE FADF-RELATED-RELATED"/>
    <property type="match status" value="1"/>
</dbReference>
<dbReference type="Pfam" id="PF13183">
    <property type="entry name" value="Fer4_8"/>
    <property type="match status" value="1"/>
</dbReference>
<evidence type="ECO:0000256" key="3">
    <source>
        <dbReference type="ARBA" id="ARBA00023002"/>
    </source>
</evidence>
<dbReference type="InterPro" id="IPR051460">
    <property type="entry name" value="HdrC_iron-sulfur_subunit"/>
</dbReference>
<evidence type="ECO:0000313" key="8">
    <source>
        <dbReference type="Proteomes" id="UP000650524"/>
    </source>
</evidence>
<dbReference type="InterPro" id="IPR009051">
    <property type="entry name" value="Helical_ferredxn"/>
</dbReference>
<dbReference type="Proteomes" id="UP000650524">
    <property type="component" value="Unassembled WGS sequence"/>
</dbReference>
<dbReference type="GO" id="GO:0051539">
    <property type="term" value="F:4 iron, 4 sulfur cluster binding"/>
    <property type="evidence" value="ECO:0007669"/>
    <property type="project" value="UniProtKB-KW"/>
</dbReference>
<keyword evidence="2" id="KW-0479">Metal-binding</keyword>
<dbReference type="GO" id="GO:0016491">
    <property type="term" value="F:oxidoreductase activity"/>
    <property type="evidence" value="ECO:0007669"/>
    <property type="project" value="UniProtKB-KW"/>
</dbReference>
<evidence type="ECO:0000256" key="1">
    <source>
        <dbReference type="ARBA" id="ARBA00022485"/>
    </source>
</evidence>
<dbReference type="PROSITE" id="PS00198">
    <property type="entry name" value="4FE4S_FER_1"/>
    <property type="match status" value="1"/>
</dbReference>
<proteinExistence type="predicted"/>
<keyword evidence="3" id="KW-0560">Oxidoreductase</keyword>
<dbReference type="EMBL" id="JACNJD010000199">
    <property type="protein sequence ID" value="MBC8177265.1"/>
    <property type="molecule type" value="Genomic_DNA"/>
</dbReference>